<name>A0A3B0XUY1_9ZZZZ</name>
<dbReference type="GO" id="GO:0008379">
    <property type="term" value="F:thioredoxin peroxidase activity"/>
    <property type="evidence" value="ECO:0007669"/>
    <property type="project" value="TreeGrafter"/>
</dbReference>
<dbReference type="GO" id="GO:0034599">
    <property type="term" value="P:cellular response to oxidative stress"/>
    <property type="evidence" value="ECO:0007669"/>
    <property type="project" value="TreeGrafter"/>
</dbReference>
<dbReference type="GO" id="GO:0045454">
    <property type="term" value="P:cell redox homeostasis"/>
    <property type="evidence" value="ECO:0007669"/>
    <property type="project" value="TreeGrafter"/>
</dbReference>
<sequence>MKNSFLKIIFLTYILLSTACSISPVKPETLDTQKSYADFTGINVNVGSLAPDFSLPNAQGQLVSLRDHQNKDAVLLLFYRGEWCPYCMDQLDNYQALLPELEKHNIQLIAISPDPVASLQNTKRRFGQNYIFLSDVNLQATNKYGIGNEKNLPHPSLFLIDKKGILKWYYASTDHKVRPTADQVESIIRKVFSKNSTTMD</sequence>
<dbReference type="AlphaFoldDB" id="A0A3B0XUY1"/>
<evidence type="ECO:0000256" key="7">
    <source>
        <dbReference type="ARBA" id="ARBA00032824"/>
    </source>
</evidence>
<evidence type="ECO:0000256" key="8">
    <source>
        <dbReference type="ARBA" id="ARBA00038489"/>
    </source>
</evidence>
<dbReference type="InterPro" id="IPR036249">
    <property type="entry name" value="Thioredoxin-like_sf"/>
</dbReference>
<keyword evidence="5" id="KW-1015">Disulfide bond</keyword>
<keyword evidence="4" id="KW-0560">Oxidoreductase</keyword>
<evidence type="ECO:0000256" key="3">
    <source>
        <dbReference type="ARBA" id="ARBA00022862"/>
    </source>
</evidence>
<evidence type="ECO:0000256" key="2">
    <source>
        <dbReference type="ARBA" id="ARBA00022559"/>
    </source>
</evidence>
<keyword evidence="6" id="KW-0676">Redox-active center</keyword>
<evidence type="ECO:0000256" key="9">
    <source>
        <dbReference type="ARBA" id="ARBA00049091"/>
    </source>
</evidence>
<evidence type="ECO:0000259" key="10">
    <source>
        <dbReference type="PROSITE" id="PS51352"/>
    </source>
</evidence>
<dbReference type="Gene3D" id="3.40.30.10">
    <property type="entry name" value="Glutaredoxin"/>
    <property type="match status" value="1"/>
</dbReference>
<organism evidence="11">
    <name type="scientific">hydrothermal vent metagenome</name>
    <dbReference type="NCBI Taxonomy" id="652676"/>
    <lineage>
        <taxon>unclassified sequences</taxon>
        <taxon>metagenomes</taxon>
        <taxon>ecological metagenomes</taxon>
    </lineage>
</organism>
<dbReference type="PROSITE" id="PS51352">
    <property type="entry name" value="THIOREDOXIN_2"/>
    <property type="match status" value="1"/>
</dbReference>
<comment type="similarity">
    <text evidence="8">Belongs to the peroxiredoxin family. BCP/PrxQ subfamily.</text>
</comment>
<comment type="catalytic activity">
    <reaction evidence="9">
        <text>a hydroperoxide + [thioredoxin]-dithiol = an alcohol + [thioredoxin]-disulfide + H2O</text>
        <dbReference type="Rhea" id="RHEA:62620"/>
        <dbReference type="Rhea" id="RHEA-COMP:10698"/>
        <dbReference type="Rhea" id="RHEA-COMP:10700"/>
        <dbReference type="ChEBI" id="CHEBI:15377"/>
        <dbReference type="ChEBI" id="CHEBI:29950"/>
        <dbReference type="ChEBI" id="CHEBI:30879"/>
        <dbReference type="ChEBI" id="CHEBI:35924"/>
        <dbReference type="ChEBI" id="CHEBI:50058"/>
        <dbReference type="EC" id="1.11.1.24"/>
    </reaction>
</comment>
<dbReference type="Pfam" id="PF00578">
    <property type="entry name" value="AhpC-TSA"/>
    <property type="match status" value="1"/>
</dbReference>
<dbReference type="SUPFAM" id="SSF52833">
    <property type="entry name" value="Thioredoxin-like"/>
    <property type="match status" value="1"/>
</dbReference>
<accession>A0A3B0XUY1</accession>
<protein>
    <recommendedName>
        <fullName evidence="1">thioredoxin-dependent peroxiredoxin</fullName>
        <ecNumber evidence="1">1.11.1.24</ecNumber>
    </recommendedName>
    <alternativeName>
        <fullName evidence="7">Thioredoxin peroxidase</fullName>
    </alternativeName>
</protein>
<evidence type="ECO:0000256" key="4">
    <source>
        <dbReference type="ARBA" id="ARBA00023002"/>
    </source>
</evidence>
<evidence type="ECO:0000256" key="6">
    <source>
        <dbReference type="ARBA" id="ARBA00023284"/>
    </source>
</evidence>
<evidence type="ECO:0000256" key="1">
    <source>
        <dbReference type="ARBA" id="ARBA00013017"/>
    </source>
</evidence>
<dbReference type="EC" id="1.11.1.24" evidence="1"/>
<dbReference type="EMBL" id="UOFH01000124">
    <property type="protein sequence ID" value="VAW60136.1"/>
    <property type="molecule type" value="Genomic_DNA"/>
</dbReference>
<dbReference type="PANTHER" id="PTHR42801:SF7">
    <property type="entry name" value="SLL1159 PROTEIN"/>
    <property type="match status" value="1"/>
</dbReference>
<keyword evidence="3" id="KW-0049">Antioxidant</keyword>
<evidence type="ECO:0000313" key="11">
    <source>
        <dbReference type="EMBL" id="VAW60136.1"/>
    </source>
</evidence>
<dbReference type="PROSITE" id="PS51257">
    <property type="entry name" value="PROKAR_LIPOPROTEIN"/>
    <property type="match status" value="1"/>
</dbReference>
<dbReference type="PANTHER" id="PTHR42801">
    <property type="entry name" value="THIOREDOXIN-DEPENDENT PEROXIDE REDUCTASE"/>
    <property type="match status" value="1"/>
</dbReference>
<dbReference type="InterPro" id="IPR013766">
    <property type="entry name" value="Thioredoxin_domain"/>
</dbReference>
<evidence type="ECO:0000256" key="5">
    <source>
        <dbReference type="ARBA" id="ARBA00023157"/>
    </source>
</evidence>
<feature type="domain" description="Thioredoxin" evidence="10">
    <location>
        <begin position="44"/>
        <end position="193"/>
    </location>
</feature>
<reference evidence="11" key="1">
    <citation type="submission" date="2018-06" db="EMBL/GenBank/DDBJ databases">
        <authorList>
            <person name="Zhirakovskaya E."/>
        </authorList>
    </citation>
    <scope>NUCLEOTIDE SEQUENCE</scope>
</reference>
<dbReference type="GO" id="GO:0005737">
    <property type="term" value="C:cytoplasm"/>
    <property type="evidence" value="ECO:0007669"/>
    <property type="project" value="TreeGrafter"/>
</dbReference>
<proteinExistence type="inferred from homology"/>
<dbReference type="InterPro" id="IPR000866">
    <property type="entry name" value="AhpC/TSA"/>
</dbReference>
<dbReference type="InterPro" id="IPR050924">
    <property type="entry name" value="Peroxiredoxin_BCP/PrxQ"/>
</dbReference>
<gene>
    <name evidence="11" type="ORF">MNBD_GAMMA08-1932</name>
</gene>
<keyword evidence="2" id="KW-0575">Peroxidase</keyword>